<evidence type="ECO:0000256" key="1">
    <source>
        <dbReference type="ARBA" id="ARBA00022737"/>
    </source>
</evidence>
<dbReference type="Gene3D" id="1.25.40.10">
    <property type="entry name" value="Tetratricopeptide repeat domain"/>
    <property type="match status" value="3"/>
</dbReference>
<feature type="repeat" description="PPR" evidence="3">
    <location>
        <begin position="326"/>
        <end position="356"/>
    </location>
</feature>
<dbReference type="InterPro" id="IPR002885">
    <property type="entry name" value="PPR_rpt"/>
</dbReference>
<dbReference type="PROSITE" id="PS51375">
    <property type="entry name" value="PPR"/>
    <property type="match status" value="4"/>
</dbReference>
<keyword evidence="1" id="KW-0677">Repeat</keyword>
<proteinExistence type="predicted"/>
<dbReference type="SUPFAM" id="SSF54631">
    <property type="entry name" value="CBS-domain pair"/>
    <property type="match status" value="1"/>
</dbReference>
<evidence type="ECO:0000259" key="4">
    <source>
        <dbReference type="PROSITE" id="PS51371"/>
    </source>
</evidence>
<feature type="repeat" description="PPR" evidence="3">
    <location>
        <begin position="249"/>
        <end position="283"/>
    </location>
</feature>
<protein>
    <submittedName>
        <fullName evidence="5">Pentatricopeptide repeat-containing protein</fullName>
    </submittedName>
</protein>
<keyword evidence="6" id="KW-1185">Reference proteome</keyword>
<evidence type="ECO:0000313" key="5">
    <source>
        <dbReference type="EMBL" id="KAE8682530.1"/>
    </source>
</evidence>
<feature type="domain" description="CBS" evidence="4">
    <location>
        <begin position="574"/>
        <end position="640"/>
    </location>
</feature>
<reference evidence="5" key="1">
    <citation type="submission" date="2019-09" db="EMBL/GenBank/DDBJ databases">
        <title>Draft genome information of white flower Hibiscus syriacus.</title>
        <authorList>
            <person name="Kim Y.-M."/>
        </authorList>
    </citation>
    <scope>NUCLEOTIDE SEQUENCE [LARGE SCALE GENOMIC DNA]</scope>
    <source>
        <strain evidence="5">YM2019G1</strain>
    </source>
</reference>
<dbReference type="Proteomes" id="UP000436088">
    <property type="component" value="Unassembled WGS sequence"/>
</dbReference>
<evidence type="ECO:0000256" key="2">
    <source>
        <dbReference type="PROSITE-ProRule" id="PRU00703"/>
    </source>
</evidence>
<dbReference type="NCBIfam" id="TIGR00756">
    <property type="entry name" value="PPR"/>
    <property type="match status" value="3"/>
</dbReference>
<dbReference type="EMBL" id="VEPZ02001279">
    <property type="protein sequence ID" value="KAE8682530.1"/>
    <property type="molecule type" value="Genomic_DNA"/>
</dbReference>
<name>A0A6A2YT89_HIBSY</name>
<dbReference type="PROSITE" id="PS51371">
    <property type="entry name" value="CBS"/>
    <property type="match status" value="1"/>
</dbReference>
<dbReference type="InterPro" id="IPR044781">
    <property type="entry name" value="At5g10690-like"/>
</dbReference>
<sequence length="653" mass="72890">MSTTKLLPIKLFGTPAIDLYSFSLLVLFANHLQLAWLPLADGLPRSPLRQTMPQLHAFMLLPSNSKPFPHHNILSSSSSFSSSAPARRRFPRTFSPTKPPNLKRLTSRIVQLTRRKQLDQILEEIENAKREYGKLNTIVMNAVMEACVHCGDVDVALNIFIQMTQPHSCGVDTVTYATLLKGLGRARRFDDAFQLLESVEKGTAAGKPKLSTQLIYGLLDALIEAGDLRRANGLLARYGFRLREGGSPSILTYNLLMKGYISTGCPQAAINLHEEILLLGLKPDRLTYNTLIFACVKAESLDAAIRFFQEMKDKAQQLCHSDLYPDVVTYTTLLKGFGHAKDLHSVQKIVMEMKSRHDLFIDRTAFTSMVDAMLNCGSIKGALCIFGEILKRAGANEGLRPKPHLYLSMMRTFAGRGDYNMVKKLHERLWPDSAGTISLAVQQEADHLLMESALNNGQIDAALENLTKIINRWKCISWTSRGGMVALRLEALLGFTNSMLSPYLLPQVLPGDPIESIMMPFETARPLHGTLELNRVVMRLYREPLVPIIDDWGSCIGLLHREDCCEMNAPLSTMMRSPPPCVTTTTTIGHVVDLVLEKKYKMVIVVKHSNLNGTTHGSRAVGVFTVEQLYNLVTPVPEVLKQKHSVHRSLTMF</sequence>
<dbReference type="AlphaFoldDB" id="A0A6A2YT89"/>
<dbReference type="InterPro" id="IPR011990">
    <property type="entry name" value="TPR-like_helical_dom_sf"/>
</dbReference>
<evidence type="ECO:0000313" key="6">
    <source>
        <dbReference type="Proteomes" id="UP000436088"/>
    </source>
</evidence>
<dbReference type="Pfam" id="PF13041">
    <property type="entry name" value="PPR_2"/>
    <property type="match status" value="2"/>
</dbReference>
<dbReference type="Pfam" id="PF01535">
    <property type="entry name" value="PPR"/>
    <property type="match status" value="1"/>
</dbReference>
<feature type="repeat" description="PPR" evidence="3">
    <location>
        <begin position="284"/>
        <end position="318"/>
    </location>
</feature>
<comment type="caution">
    <text evidence="5">The sequence shown here is derived from an EMBL/GenBank/DDBJ whole genome shotgun (WGS) entry which is preliminary data.</text>
</comment>
<dbReference type="PANTHER" id="PTHR47581:SF2">
    <property type="entry name" value="OS09G0431600 PROTEIN"/>
    <property type="match status" value="1"/>
</dbReference>
<organism evidence="5 6">
    <name type="scientific">Hibiscus syriacus</name>
    <name type="common">Rose of Sharon</name>
    <dbReference type="NCBI Taxonomy" id="106335"/>
    <lineage>
        <taxon>Eukaryota</taxon>
        <taxon>Viridiplantae</taxon>
        <taxon>Streptophyta</taxon>
        <taxon>Embryophyta</taxon>
        <taxon>Tracheophyta</taxon>
        <taxon>Spermatophyta</taxon>
        <taxon>Magnoliopsida</taxon>
        <taxon>eudicotyledons</taxon>
        <taxon>Gunneridae</taxon>
        <taxon>Pentapetalae</taxon>
        <taxon>rosids</taxon>
        <taxon>malvids</taxon>
        <taxon>Malvales</taxon>
        <taxon>Malvaceae</taxon>
        <taxon>Malvoideae</taxon>
        <taxon>Hibiscus</taxon>
    </lineage>
</organism>
<dbReference type="InterPro" id="IPR046342">
    <property type="entry name" value="CBS_dom_sf"/>
</dbReference>
<evidence type="ECO:0000256" key="3">
    <source>
        <dbReference type="PROSITE-ProRule" id="PRU00708"/>
    </source>
</evidence>
<accession>A0A6A2YT89</accession>
<dbReference type="Gene3D" id="3.10.580.10">
    <property type="entry name" value="CBS-domain"/>
    <property type="match status" value="1"/>
</dbReference>
<dbReference type="Pfam" id="PF13812">
    <property type="entry name" value="PPR_3"/>
    <property type="match status" value="1"/>
</dbReference>
<keyword evidence="2" id="KW-0129">CBS domain</keyword>
<gene>
    <name evidence="5" type="ORF">F3Y22_tig00111238pilonHSYRG00164</name>
</gene>
<feature type="repeat" description="PPR" evidence="3">
    <location>
        <begin position="172"/>
        <end position="202"/>
    </location>
</feature>
<dbReference type="InterPro" id="IPR000644">
    <property type="entry name" value="CBS_dom"/>
</dbReference>
<dbReference type="PANTHER" id="PTHR47581">
    <property type="entry name" value="OS09G0431600 PROTEIN"/>
    <property type="match status" value="1"/>
</dbReference>